<proteinExistence type="predicted"/>
<dbReference type="AlphaFoldDB" id="A0A8H7C3B5"/>
<sequence length="456" mass="50539">MCAKNRFISRDAALGGFFPNPNRDTGAQKSRGRASKFRLPAYSVEYRYRARTASARSFHSILANNNTGRVASKFSYSLMLAFTVLFSGWISFLLNLLFAPSVQINLSLSEACFSTSQTLNGLAECLEDFTVLKGTYNRFTYLEAQPTVTQRDAWFKATYTLLYTDNNCTTSILPSAIQDIYAIDLFTDISGKSFCVLYERTVNPCSKLYEKGWGFAMVPASRAGVSRLIHISAPHPFFDGETTVEAAQIFSETGAKSLLVPGRMRNAFYAPSPCVQPTGSKSSMYYITDPAHNDQEPFFDANLAVWDWQNQQGGCPSSSCAFIQFHGKAEKTCSEDTIFLSTGLSRGSWYTDGVDRPIKRLQQKLVHAFHLANAPGKISLPSHSRCILTATKNVIGRYINNYPTSSTQYDVCHRSASPDITEGAFVHAEQNAFARSDKARGAWVRALNNTFASINV</sequence>
<evidence type="ECO:0000256" key="1">
    <source>
        <dbReference type="SAM" id="Phobius"/>
    </source>
</evidence>
<comment type="caution">
    <text evidence="2">The sequence shown here is derived from an EMBL/GenBank/DDBJ whole genome shotgun (WGS) entry which is preliminary data.</text>
</comment>
<evidence type="ECO:0000313" key="3">
    <source>
        <dbReference type="Proteomes" id="UP000629468"/>
    </source>
</evidence>
<dbReference type="Proteomes" id="UP000629468">
    <property type="component" value="Unassembled WGS sequence"/>
</dbReference>
<feature type="transmembrane region" description="Helical" evidence="1">
    <location>
        <begin position="78"/>
        <end position="98"/>
    </location>
</feature>
<accession>A0A8H7C3B5</accession>
<gene>
    <name evidence="2" type="ORF">Agabi119p4_9588</name>
</gene>
<evidence type="ECO:0000313" key="2">
    <source>
        <dbReference type="EMBL" id="KAF7761596.1"/>
    </source>
</evidence>
<dbReference type="EMBL" id="JABXXO010000013">
    <property type="protein sequence ID" value="KAF7761596.1"/>
    <property type="molecule type" value="Genomic_DNA"/>
</dbReference>
<reference evidence="2 3" key="1">
    <citation type="journal article" name="Sci. Rep.">
        <title>Telomere-to-telomere assembled and centromere annotated genomes of the two main subspecies of the button mushroom Agaricus bisporus reveal especially polymorphic chromosome ends.</title>
        <authorList>
            <person name="Sonnenberg A.S.M."/>
            <person name="Sedaghat-Telgerd N."/>
            <person name="Lavrijssen B."/>
            <person name="Ohm R.A."/>
            <person name="Hendrickx P.M."/>
            <person name="Scholtmeijer K."/>
            <person name="Baars J.J.P."/>
            <person name="van Peer A."/>
        </authorList>
    </citation>
    <scope>NUCLEOTIDE SEQUENCE [LARGE SCALE GENOMIC DNA]</scope>
    <source>
        <strain evidence="2 3">H119_p4</strain>
    </source>
</reference>
<keyword evidence="1" id="KW-0472">Membrane</keyword>
<name>A0A8H7C3B5_AGABI</name>
<keyword evidence="1" id="KW-0812">Transmembrane</keyword>
<organism evidence="2 3">
    <name type="scientific">Agaricus bisporus var. burnettii</name>
    <dbReference type="NCBI Taxonomy" id="192524"/>
    <lineage>
        <taxon>Eukaryota</taxon>
        <taxon>Fungi</taxon>
        <taxon>Dikarya</taxon>
        <taxon>Basidiomycota</taxon>
        <taxon>Agaricomycotina</taxon>
        <taxon>Agaricomycetes</taxon>
        <taxon>Agaricomycetidae</taxon>
        <taxon>Agaricales</taxon>
        <taxon>Agaricineae</taxon>
        <taxon>Agaricaceae</taxon>
        <taxon>Agaricus</taxon>
    </lineage>
</organism>
<keyword evidence="1" id="KW-1133">Transmembrane helix</keyword>
<protein>
    <submittedName>
        <fullName evidence="2">Uncharacterized protein</fullName>
    </submittedName>
</protein>